<sequence length="166" mass="18954">MLDRLMKSAFLFFVVIFLAGCIFVNPNYYKSKEIAVVNMAIPEDLNIEYVFPNGLNELMFVVERNFCEKKMNNVIYIEIRDGDKIILKNEVNISKLTFPLIGNERICMPIGFYRKDDGVRPLSFYINEDNKNLSVNIRSNGGGSGVLKIWVAVNGRINDEKALDGM</sequence>
<dbReference type="AlphaFoldDB" id="A0A7T2S2K0"/>
<dbReference type="EMBL" id="CP065668">
    <property type="protein sequence ID" value="QPS07703.1"/>
    <property type="molecule type" value="Genomic_DNA"/>
</dbReference>
<accession>A0A7T2S2K0</accession>
<organism evidence="1 2">
    <name type="scientific">Delftia acidovorans</name>
    <name type="common">Pseudomonas acidovorans</name>
    <name type="synonym">Comamonas acidovorans</name>
    <dbReference type="NCBI Taxonomy" id="80866"/>
    <lineage>
        <taxon>Bacteria</taxon>
        <taxon>Pseudomonadati</taxon>
        <taxon>Pseudomonadota</taxon>
        <taxon>Betaproteobacteria</taxon>
        <taxon>Burkholderiales</taxon>
        <taxon>Comamonadaceae</taxon>
        <taxon>Delftia</taxon>
    </lineage>
</organism>
<dbReference type="Proteomes" id="UP000594778">
    <property type="component" value="Chromosome"/>
</dbReference>
<reference evidence="1 2" key="1">
    <citation type="submission" date="2020-12" db="EMBL/GenBank/DDBJ databases">
        <title>FDA dAtabase for Regulatory Grade micrObial Sequences (FDA-ARGOS): Supporting development and validation of Infectious Disease Dx tests.</title>
        <authorList>
            <person name="Sproer C."/>
            <person name="Gronow S."/>
            <person name="Severitt S."/>
            <person name="Schroder I."/>
            <person name="Tallon L."/>
            <person name="Sadzewicz L."/>
            <person name="Zhao X."/>
            <person name="Boylan J."/>
            <person name="Ott S."/>
            <person name="Bowen H."/>
            <person name="Vavikolanu K."/>
            <person name="Mehta A."/>
            <person name="Aluvathingal J."/>
            <person name="Nadendla S."/>
            <person name="Lowell S."/>
            <person name="Myers T."/>
            <person name="Yan Y."/>
            <person name="Sichtig H."/>
        </authorList>
    </citation>
    <scope>NUCLEOTIDE SEQUENCE [LARGE SCALE GENOMIC DNA]</scope>
    <source>
        <strain evidence="1 2">FDAARGOS_909</strain>
    </source>
</reference>
<evidence type="ECO:0008006" key="3">
    <source>
        <dbReference type="Google" id="ProtNLM"/>
    </source>
</evidence>
<name>A0A7T2S2K0_DELAC</name>
<proteinExistence type="predicted"/>
<protein>
    <recommendedName>
        <fullName evidence="3">Lipoprotein</fullName>
    </recommendedName>
</protein>
<evidence type="ECO:0000313" key="1">
    <source>
        <dbReference type="EMBL" id="QPS07703.1"/>
    </source>
</evidence>
<evidence type="ECO:0000313" key="2">
    <source>
        <dbReference type="Proteomes" id="UP000594778"/>
    </source>
</evidence>
<dbReference type="PROSITE" id="PS51257">
    <property type="entry name" value="PROKAR_LIPOPROTEIN"/>
    <property type="match status" value="1"/>
</dbReference>
<gene>
    <name evidence="1" type="ORF">I6G66_26065</name>
</gene>